<comment type="cofactor">
    <cofactor evidence="1">
        <name>FAD</name>
        <dbReference type="ChEBI" id="CHEBI:57692"/>
    </cofactor>
</comment>
<dbReference type="PROSITE" id="PS00862">
    <property type="entry name" value="OX2_COVAL_FAD"/>
    <property type="match status" value="1"/>
</dbReference>
<keyword evidence="4" id="KW-0274">FAD</keyword>
<dbReference type="GO" id="GO:0071949">
    <property type="term" value="F:FAD binding"/>
    <property type="evidence" value="ECO:0007669"/>
    <property type="project" value="InterPro"/>
</dbReference>
<reference evidence="7 8" key="1">
    <citation type="journal article" date="2011" name="Stand. Genomic Sci.">
        <title>Non-contiguous finished genome sequence and contextual data of the filamentous soil bacterium Ktedonobacter racemifer type strain (SOSP1-21).</title>
        <authorList>
            <person name="Chang Y.J."/>
            <person name="Land M."/>
            <person name="Hauser L."/>
            <person name="Chertkov O."/>
            <person name="Del Rio T.G."/>
            <person name="Nolan M."/>
            <person name="Copeland A."/>
            <person name="Tice H."/>
            <person name="Cheng J.F."/>
            <person name="Lucas S."/>
            <person name="Han C."/>
            <person name="Goodwin L."/>
            <person name="Pitluck S."/>
            <person name="Ivanova N."/>
            <person name="Ovchinikova G."/>
            <person name="Pati A."/>
            <person name="Chen A."/>
            <person name="Palaniappan K."/>
            <person name="Mavromatis K."/>
            <person name="Liolios K."/>
            <person name="Brettin T."/>
            <person name="Fiebig A."/>
            <person name="Rohde M."/>
            <person name="Abt B."/>
            <person name="Goker M."/>
            <person name="Detter J.C."/>
            <person name="Woyke T."/>
            <person name="Bristow J."/>
            <person name="Eisen J.A."/>
            <person name="Markowitz V."/>
            <person name="Hugenholtz P."/>
            <person name="Kyrpides N.C."/>
            <person name="Klenk H.P."/>
            <person name="Lapidus A."/>
        </authorList>
    </citation>
    <scope>NUCLEOTIDE SEQUENCE [LARGE SCALE GENOMIC DNA]</scope>
    <source>
        <strain evidence="8">DSM 44963</strain>
    </source>
</reference>
<evidence type="ECO:0000259" key="6">
    <source>
        <dbReference type="PROSITE" id="PS51387"/>
    </source>
</evidence>
<dbReference type="InterPro" id="IPR016166">
    <property type="entry name" value="FAD-bd_PCMH"/>
</dbReference>
<dbReference type="EMBL" id="ADVG01000005">
    <property type="protein sequence ID" value="EFH80048.1"/>
    <property type="molecule type" value="Genomic_DNA"/>
</dbReference>
<dbReference type="Gene3D" id="3.30.43.10">
    <property type="entry name" value="Uridine Diphospho-n-acetylenolpyruvylglucosamine Reductase, domain 2"/>
    <property type="match status" value="1"/>
</dbReference>
<dbReference type="InterPro" id="IPR016169">
    <property type="entry name" value="FAD-bd_PCMH_sub2"/>
</dbReference>
<comment type="similarity">
    <text evidence="2">Belongs to the oxygen-dependent FAD-linked oxidoreductase family.</text>
</comment>
<keyword evidence="3" id="KW-0285">Flavoprotein</keyword>
<dbReference type="Pfam" id="PF01565">
    <property type="entry name" value="FAD_binding_4"/>
    <property type="match status" value="1"/>
</dbReference>
<keyword evidence="8" id="KW-1185">Reference proteome</keyword>
<dbReference type="RefSeq" id="WP_007922334.1">
    <property type="nucleotide sequence ID" value="NZ_ADVG01000005.1"/>
</dbReference>
<sequence>MTTTRGESHSFFDDLDALLAGSLVLPEDPTYDQVRQLWNGRVNTHPAVLVRCADAQDVVHAVSWARTHGFALSVHGGGHDFAGRGLREDGVVIDCSQMRAVTIDPETHTARIQAGATVDDLIGASQQYGLAMTTGIVSSVGMAGLTLGGGYGPLMSKYGLVTDNLLSAQVVTVDGQLVTASATEHADLFWGLRGGGGNFGVMVSLEYRLHPVTMVLAGLLLYPLDQAREVLRFYDQFIKTSPDELTIQAGFLKMPDGMTVLFLHPVYCGPLEEGERVLKQLRTFVTPLVDQIQPVMYYDLVHALDAPMPKGRYYFIQTQSLDGLCAETVEALIECAQQFSSPFSAISLHHFHGAASRVAVSETAFALRQDHLLVEIIAAWEPQSPEEDQRHLQWAQGGSRALAPYALKGGYVNLLDEGEQERVPLAFGPNYERLLKLKRMYDPDDVFHSTIGHVKPTASQE</sequence>
<dbReference type="eggNOG" id="COG0277">
    <property type="taxonomic scope" value="Bacteria"/>
</dbReference>
<dbReference type="STRING" id="485913.Krac_0587"/>
<keyword evidence="5" id="KW-0560">Oxidoreductase</keyword>
<dbReference type="AlphaFoldDB" id="D6U837"/>
<dbReference type="InterPro" id="IPR006093">
    <property type="entry name" value="Oxy_OxRdtase_FAD_BS"/>
</dbReference>
<dbReference type="Pfam" id="PF08031">
    <property type="entry name" value="BBE"/>
    <property type="match status" value="1"/>
</dbReference>
<feature type="domain" description="FAD-binding PCMH-type" evidence="6">
    <location>
        <begin position="42"/>
        <end position="212"/>
    </location>
</feature>
<dbReference type="InterPro" id="IPR050416">
    <property type="entry name" value="FAD-linked_Oxidoreductase"/>
</dbReference>
<dbReference type="InterPro" id="IPR036318">
    <property type="entry name" value="FAD-bd_PCMH-like_sf"/>
</dbReference>
<dbReference type="SUPFAM" id="SSF56176">
    <property type="entry name" value="FAD-binding/transporter-associated domain-like"/>
    <property type="match status" value="1"/>
</dbReference>
<evidence type="ECO:0000313" key="8">
    <source>
        <dbReference type="Proteomes" id="UP000004508"/>
    </source>
</evidence>
<evidence type="ECO:0000256" key="3">
    <source>
        <dbReference type="ARBA" id="ARBA00022630"/>
    </source>
</evidence>
<evidence type="ECO:0000256" key="2">
    <source>
        <dbReference type="ARBA" id="ARBA00005466"/>
    </source>
</evidence>
<dbReference type="PANTHER" id="PTHR42973:SF39">
    <property type="entry name" value="FAD-BINDING PCMH-TYPE DOMAIN-CONTAINING PROTEIN"/>
    <property type="match status" value="1"/>
</dbReference>
<organism evidence="7 8">
    <name type="scientific">Ktedonobacter racemifer DSM 44963</name>
    <dbReference type="NCBI Taxonomy" id="485913"/>
    <lineage>
        <taxon>Bacteria</taxon>
        <taxon>Bacillati</taxon>
        <taxon>Chloroflexota</taxon>
        <taxon>Ktedonobacteria</taxon>
        <taxon>Ktedonobacterales</taxon>
        <taxon>Ktedonobacteraceae</taxon>
        <taxon>Ktedonobacter</taxon>
    </lineage>
</organism>
<evidence type="ECO:0000256" key="5">
    <source>
        <dbReference type="ARBA" id="ARBA00023002"/>
    </source>
</evidence>
<name>D6U837_KTERA</name>
<dbReference type="InterPro" id="IPR006094">
    <property type="entry name" value="Oxid_FAD_bind_N"/>
</dbReference>
<proteinExistence type="inferred from homology"/>
<dbReference type="OrthoDB" id="545125at2"/>
<protein>
    <submittedName>
        <fullName evidence="7">FAD linked oxidase domain protein</fullName>
    </submittedName>
</protein>
<dbReference type="InterPro" id="IPR012951">
    <property type="entry name" value="BBE"/>
</dbReference>
<dbReference type="Gene3D" id="3.40.462.20">
    <property type="match status" value="1"/>
</dbReference>
<dbReference type="Proteomes" id="UP000004508">
    <property type="component" value="Unassembled WGS sequence"/>
</dbReference>
<evidence type="ECO:0000256" key="1">
    <source>
        <dbReference type="ARBA" id="ARBA00001974"/>
    </source>
</evidence>
<accession>D6U837</accession>
<evidence type="ECO:0000256" key="4">
    <source>
        <dbReference type="ARBA" id="ARBA00022827"/>
    </source>
</evidence>
<dbReference type="InterPro" id="IPR016167">
    <property type="entry name" value="FAD-bd_PCMH_sub1"/>
</dbReference>
<evidence type="ECO:0000313" key="7">
    <source>
        <dbReference type="EMBL" id="EFH80048.1"/>
    </source>
</evidence>
<dbReference type="PANTHER" id="PTHR42973">
    <property type="entry name" value="BINDING OXIDOREDUCTASE, PUTATIVE (AFU_ORTHOLOGUE AFUA_1G17690)-RELATED"/>
    <property type="match status" value="1"/>
</dbReference>
<dbReference type="Gene3D" id="3.30.465.10">
    <property type="match status" value="1"/>
</dbReference>
<dbReference type="PROSITE" id="PS51387">
    <property type="entry name" value="FAD_PCMH"/>
    <property type="match status" value="1"/>
</dbReference>
<gene>
    <name evidence="7" type="ORF">Krac_0587</name>
</gene>
<dbReference type="GO" id="GO:0016491">
    <property type="term" value="F:oxidoreductase activity"/>
    <property type="evidence" value="ECO:0007669"/>
    <property type="project" value="UniProtKB-KW"/>
</dbReference>
<comment type="caution">
    <text evidence="7">The sequence shown here is derived from an EMBL/GenBank/DDBJ whole genome shotgun (WGS) entry which is preliminary data.</text>
</comment>
<dbReference type="InParanoid" id="D6U837"/>